<evidence type="ECO:0000313" key="4">
    <source>
        <dbReference type="Proteomes" id="UP000619293"/>
    </source>
</evidence>
<sequence>MALRRWSAVRTGPTGDGILDLIERHYPKRAEVYVTSGMDGDHGKVSHHYGLHHRGSPTAAIDFGVGANARMGRDLAKWIEDEFGDLCVELIHTTPFPDDDGFYVKNGKKIASYGAATDAAHADHVHLAMSAAQVAKALARLAAKTGGAAPGPARQRAPRKAAKKAATPKKSLPAAAYHTVRAGDTLTAIAGRYKTTVPALVKLNPVITNPDLIQIDQRLRVK</sequence>
<evidence type="ECO:0000313" key="3">
    <source>
        <dbReference type="EMBL" id="GIF92301.1"/>
    </source>
</evidence>
<comment type="caution">
    <text evidence="3">The sequence shown here is derived from an EMBL/GenBank/DDBJ whole genome shotgun (WGS) entry which is preliminary data.</text>
</comment>
<feature type="domain" description="LysM" evidence="2">
    <location>
        <begin position="176"/>
        <end position="221"/>
    </location>
</feature>
<protein>
    <recommendedName>
        <fullName evidence="2">LysM domain-containing protein</fullName>
    </recommendedName>
</protein>
<evidence type="ECO:0000256" key="1">
    <source>
        <dbReference type="SAM" id="MobiDB-lite"/>
    </source>
</evidence>
<feature type="region of interest" description="Disordered" evidence="1">
    <location>
        <begin position="146"/>
        <end position="170"/>
    </location>
</feature>
<dbReference type="RefSeq" id="WP_203736499.1">
    <property type="nucleotide sequence ID" value="NZ_BAAALB010000017.1"/>
</dbReference>
<keyword evidence="4" id="KW-1185">Reference proteome</keyword>
<dbReference type="SUPFAM" id="SSF54106">
    <property type="entry name" value="LysM domain"/>
    <property type="match status" value="1"/>
</dbReference>
<evidence type="ECO:0000259" key="2">
    <source>
        <dbReference type="PROSITE" id="PS51782"/>
    </source>
</evidence>
<organism evidence="3 4">
    <name type="scientific">Catellatospora chokoriensis</name>
    <dbReference type="NCBI Taxonomy" id="310353"/>
    <lineage>
        <taxon>Bacteria</taxon>
        <taxon>Bacillati</taxon>
        <taxon>Actinomycetota</taxon>
        <taxon>Actinomycetes</taxon>
        <taxon>Micromonosporales</taxon>
        <taxon>Micromonosporaceae</taxon>
        <taxon>Catellatospora</taxon>
    </lineage>
</organism>
<dbReference type="PROSITE" id="PS51782">
    <property type="entry name" value="LYSM"/>
    <property type="match status" value="1"/>
</dbReference>
<dbReference type="SMART" id="SM00257">
    <property type="entry name" value="LysM"/>
    <property type="match status" value="1"/>
</dbReference>
<gene>
    <name evidence="3" type="ORF">Cch02nite_57450</name>
</gene>
<name>A0A8J3JWD9_9ACTN</name>
<dbReference type="Proteomes" id="UP000619293">
    <property type="component" value="Unassembled WGS sequence"/>
</dbReference>
<dbReference type="AlphaFoldDB" id="A0A8J3JWD9"/>
<dbReference type="Pfam" id="PF01476">
    <property type="entry name" value="LysM"/>
    <property type="match status" value="1"/>
</dbReference>
<dbReference type="InterPro" id="IPR018392">
    <property type="entry name" value="LysM"/>
</dbReference>
<dbReference type="EMBL" id="BONG01000043">
    <property type="protein sequence ID" value="GIF92301.1"/>
    <property type="molecule type" value="Genomic_DNA"/>
</dbReference>
<reference evidence="3 4" key="1">
    <citation type="submission" date="2021-01" db="EMBL/GenBank/DDBJ databases">
        <title>Whole genome shotgun sequence of Catellatospora chokoriensis NBRC 107358.</title>
        <authorList>
            <person name="Komaki H."/>
            <person name="Tamura T."/>
        </authorList>
    </citation>
    <scope>NUCLEOTIDE SEQUENCE [LARGE SCALE GENOMIC DNA]</scope>
    <source>
        <strain evidence="3 4">NBRC 107358</strain>
    </source>
</reference>
<dbReference type="Gene3D" id="3.10.350.10">
    <property type="entry name" value="LysM domain"/>
    <property type="match status" value="1"/>
</dbReference>
<proteinExistence type="predicted"/>
<accession>A0A8J3JWD9</accession>
<dbReference type="CDD" id="cd00118">
    <property type="entry name" value="LysM"/>
    <property type="match status" value="1"/>
</dbReference>
<feature type="compositionally biased region" description="Basic residues" evidence="1">
    <location>
        <begin position="156"/>
        <end position="167"/>
    </location>
</feature>
<feature type="compositionally biased region" description="Low complexity" evidence="1">
    <location>
        <begin position="146"/>
        <end position="155"/>
    </location>
</feature>
<dbReference type="InterPro" id="IPR036779">
    <property type="entry name" value="LysM_dom_sf"/>
</dbReference>